<dbReference type="InterPro" id="IPR030389">
    <property type="entry name" value="G_FEOB_dom"/>
</dbReference>
<dbReference type="InterPro" id="IPR011640">
    <property type="entry name" value="Fe2_transport_prot_B_C"/>
</dbReference>
<evidence type="ECO:0000259" key="2">
    <source>
        <dbReference type="PROSITE" id="PS51711"/>
    </source>
</evidence>
<dbReference type="CDD" id="cd01879">
    <property type="entry name" value="FeoB"/>
    <property type="match status" value="1"/>
</dbReference>
<dbReference type="GO" id="GO:0005886">
    <property type="term" value="C:plasma membrane"/>
    <property type="evidence" value="ECO:0007669"/>
    <property type="project" value="TreeGrafter"/>
</dbReference>
<keyword evidence="1" id="KW-1133">Transmembrane helix</keyword>
<dbReference type="Proteomes" id="UP000000422">
    <property type="component" value="Chromosome"/>
</dbReference>
<dbReference type="PRINTS" id="PR00326">
    <property type="entry name" value="GTP1OBG"/>
</dbReference>
<gene>
    <name evidence="3" type="primary">feoB</name>
    <name evidence="3" type="ordered locus">WS1412</name>
</gene>
<feature type="transmembrane region" description="Helical" evidence="1">
    <location>
        <begin position="662"/>
        <end position="686"/>
    </location>
</feature>
<accession>Q7M8U2</accession>
<dbReference type="GO" id="GO:0015093">
    <property type="term" value="F:ferrous iron transmembrane transporter activity"/>
    <property type="evidence" value="ECO:0007669"/>
    <property type="project" value="InterPro"/>
</dbReference>
<feature type="transmembrane region" description="Helical" evidence="1">
    <location>
        <begin position="367"/>
        <end position="392"/>
    </location>
</feature>
<sequence>MASNRPLKIALLGQPNCGKSTLFNTLSGAKQHIANYPGVTVDKKSAYFRLGDQEVELIDLPGIYSLSTFSPEERVSLAYLREEKPDLILNIIDASNPLKGLYLTTQAMEFKIPVLLVLNMADVAKGRGYRYDLEALEAQLGIGVILCNARQKSEKKRILDAIQEALKSDAPTPILQFSEGEESKNIAIARYEACEKILESVLIKDPRTKGSLSDRIDKVVLHRYLALPILLAVIYAIYDLSIVRGYELTNYTWPYLAWLKQEFVSLLPPEHLGAIPILRDFGVWMANSILALLNYLPIFMILFSLIAILEDSGYMARMAFALDRLFRSYGLHGQSTLSYVMGGVVVGGCAVPAIMASRGIGDVRARWATILTVPFLNCLAKTPFFVLVVSVLFVEEKALVMFVISTLTVMVALIMAKILSLTLLRSKETLPFVMELPPYHLPTLRGVLTAAWQKVWLYLKKVVTVVLAVAVVLFVLIQFPGVSKERQEEFDRSIQGAYERFVDALEGNSYQAALNTPQRVMALIEFSENYKQKRMGITTQEALSRLDEKYAQIEPLFFKIVRDRSDKEAAKVERALRQIISARKTLFREVKDEKIANSYLGIAGRALESVTQYAGFDWKINIAFLSSFAARESFVATLGALFEESSDGGVRPEEGIRTQGGYSALAGVAMILFMALTPPCIATIVVLKTQLGSWRWTLFALLYPLLLALAVAIGVYSIGNALELSAMGALLGFYGILLALLLALGFFPRNFHQTLKENK</sequence>
<dbReference type="InterPro" id="IPR011642">
    <property type="entry name" value="Gate_dom"/>
</dbReference>
<dbReference type="EMBL" id="BX571660">
    <property type="protein sequence ID" value="CAE10476.1"/>
    <property type="molecule type" value="Genomic_DNA"/>
</dbReference>
<evidence type="ECO:0000313" key="4">
    <source>
        <dbReference type="Proteomes" id="UP000000422"/>
    </source>
</evidence>
<evidence type="ECO:0000313" key="3">
    <source>
        <dbReference type="EMBL" id="CAE10476.1"/>
    </source>
</evidence>
<dbReference type="InterPro" id="IPR050860">
    <property type="entry name" value="FeoB_GTPase"/>
</dbReference>
<feature type="transmembrane region" description="Helical" evidence="1">
    <location>
        <begin position="336"/>
        <end position="355"/>
    </location>
</feature>
<protein>
    <submittedName>
        <fullName evidence="3">PUTATIVE FERROUS IRON TRANSPORT PROTEIN B</fullName>
    </submittedName>
</protein>
<proteinExistence type="predicted"/>
<dbReference type="Pfam" id="PF02421">
    <property type="entry name" value="FeoB_N"/>
    <property type="match status" value="1"/>
</dbReference>
<dbReference type="STRING" id="273121.WS1412"/>
<dbReference type="PANTHER" id="PTHR43185:SF1">
    <property type="entry name" value="FE(2+) TRANSPORTER FEOB"/>
    <property type="match status" value="1"/>
</dbReference>
<organism evidence="4">
    <name type="scientific">Wolinella succinogenes (strain ATCC 29543 / DSM 1740 / CCUG 13145 / JCM 31913 / LMG 7466 / NCTC 11488 / FDC 602W)</name>
    <name type="common">Vibrio succinogenes</name>
    <dbReference type="NCBI Taxonomy" id="273121"/>
    <lineage>
        <taxon>Bacteria</taxon>
        <taxon>Pseudomonadati</taxon>
        <taxon>Campylobacterota</taxon>
        <taxon>Epsilonproteobacteria</taxon>
        <taxon>Campylobacterales</taxon>
        <taxon>Helicobacteraceae</taxon>
        <taxon>Wolinella</taxon>
    </lineage>
</organism>
<dbReference type="InterPro" id="IPR006073">
    <property type="entry name" value="GTP-bd"/>
</dbReference>
<dbReference type="Pfam" id="PF07670">
    <property type="entry name" value="Gate"/>
    <property type="match status" value="2"/>
</dbReference>
<dbReference type="RefSeq" id="WP_011139261.1">
    <property type="nucleotide sequence ID" value="NC_005090.1"/>
</dbReference>
<dbReference type="NCBIfam" id="TIGR00231">
    <property type="entry name" value="small_GTP"/>
    <property type="match status" value="1"/>
</dbReference>
<reference evidence="3 4" key="1">
    <citation type="journal article" date="2003" name="Proc. Natl. Acad. Sci. U.S.A.">
        <title>Complete genome sequence and analysis of Wolinella succinogenes.</title>
        <authorList>
            <person name="Baar C."/>
            <person name="Eppinger M."/>
            <person name="Raddatz G."/>
            <person name="Simon JM."/>
            <person name="Lanz C."/>
            <person name="Klimmek O."/>
            <person name="Nandakumar R."/>
            <person name="Gross R."/>
            <person name="Rosinus A."/>
            <person name="Keller H."/>
            <person name="Jagtap P."/>
            <person name="Linke B."/>
            <person name="Meyer F."/>
            <person name="Lederer H."/>
            <person name="Schuster S.C."/>
        </authorList>
    </citation>
    <scope>NUCLEOTIDE SEQUENCE [LARGE SCALE GENOMIC DNA]</scope>
    <source>
        <strain evidence="4">ATCC 29543 / DSM 1740 / CCUG 13145 / JCM 31913 / LMG 7466 / NCTC 11488 / FDC 602W</strain>
    </source>
</reference>
<dbReference type="AlphaFoldDB" id="Q7M8U2"/>
<feature type="transmembrane region" description="Helical" evidence="1">
    <location>
        <begin position="698"/>
        <end position="718"/>
    </location>
</feature>
<feature type="transmembrane region" description="Helical" evidence="1">
    <location>
        <begin position="399"/>
        <end position="424"/>
    </location>
</feature>
<dbReference type="Gene3D" id="3.40.50.300">
    <property type="entry name" value="P-loop containing nucleotide triphosphate hydrolases"/>
    <property type="match status" value="1"/>
</dbReference>
<feature type="transmembrane region" description="Helical" evidence="1">
    <location>
        <begin position="289"/>
        <end position="309"/>
    </location>
</feature>
<dbReference type="InterPro" id="IPR027417">
    <property type="entry name" value="P-loop_NTPase"/>
</dbReference>
<keyword evidence="4" id="KW-1185">Reference proteome</keyword>
<dbReference type="Pfam" id="PF07664">
    <property type="entry name" value="FeoB_C"/>
    <property type="match status" value="1"/>
</dbReference>
<feature type="transmembrane region" description="Helical" evidence="1">
    <location>
        <begin position="724"/>
        <end position="747"/>
    </location>
</feature>
<name>Q7M8U2_WOLSU</name>
<dbReference type="GO" id="GO:0005525">
    <property type="term" value="F:GTP binding"/>
    <property type="evidence" value="ECO:0007669"/>
    <property type="project" value="InterPro"/>
</dbReference>
<feature type="domain" description="FeoB-type G" evidence="2">
    <location>
        <begin position="6"/>
        <end position="168"/>
    </location>
</feature>
<dbReference type="HOGENOM" id="CLU_013350_3_2_7"/>
<dbReference type="InterPro" id="IPR005225">
    <property type="entry name" value="Small_GTP-bd"/>
</dbReference>
<evidence type="ECO:0000256" key="1">
    <source>
        <dbReference type="SAM" id="Phobius"/>
    </source>
</evidence>
<feature type="transmembrane region" description="Helical" evidence="1">
    <location>
        <begin position="219"/>
        <end position="238"/>
    </location>
</feature>
<dbReference type="SUPFAM" id="SSF52540">
    <property type="entry name" value="P-loop containing nucleoside triphosphate hydrolases"/>
    <property type="match status" value="1"/>
</dbReference>
<dbReference type="PROSITE" id="PS51711">
    <property type="entry name" value="G_FEOB"/>
    <property type="match status" value="1"/>
</dbReference>
<dbReference type="KEGG" id="wsu:WS1412"/>
<feature type="transmembrane region" description="Helical" evidence="1">
    <location>
        <begin position="462"/>
        <end position="482"/>
    </location>
</feature>
<dbReference type="PANTHER" id="PTHR43185">
    <property type="entry name" value="FERROUS IRON TRANSPORT PROTEIN B"/>
    <property type="match status" value="1"/>
</dbReference>
<keyword evidence="1" id="KW-0472">Membrane</keyword>
<dbReference type="eggNOG" id="COG0370">
    <property type="taxonomic scope" value="Bacteria"/>
</dbReference>
<keyword evidence="1" id="KW-0812">Transmembrane</keyword>